<evidence type="ECO:0000313" key="2">
    <source>
        <dbReference type="EMBL" id="ADG75382.1"/>
    </source>
</evidence>
<dbReference type="Proteomes" id="UP000000849">
    <property type="component" value="Chromosome"/>
</dbReference>
<dbReference type="eggNOG" id="ENOG502ZUBI">
    <property type="taxonomic scope" value="Bacteria"/>
</dbReference>
<evidence type="ECO:0000313" key="3">
    <source>
        <dbReference type="Proteomes" id="UP000000849"/>
    </source>
</evidence>
<organism evidence="2 3">
    <name type="scientific">Cellulomonas flavigena (strain ATCC 482 / DSM 20109 / BCRC 11376 / JCM 18109 / NBRC 3775 / NCIMB 8073 / NRS 134)</name>
    <dbReference type="NCBI Taxonomy" id="446466"/>
    <lineage>
        <taxon>Bacteria</taxon>
        <taxon>Bacillati</taxon>
        <taxon>Actinomycetota</taxon>
        <taxon>Actinomycetes</taxon>
        <taxon>Micrococcales</taxon>
        <taxon>Cellulomonadaceae</taxon>
        <taxon>Cellulomonas</taxon>
    </lineage>
</organism>
<gene>
    <name evidence="2" type="ordered locus">Cfla_2494</name>
</gene>
<dbReference type="STRING" id="446466.Cfla_2494"/>
<feature type="chain" id="PRO_5003077424" evidence="1">
    <location>
        <begin position="33"/>
        <end position="330"/>
    </location>
</feature>
<evidence type="ECO:0000256" key="1">
    <source>
        <dbReference type="SAM" id="SignalP"/>
    </source>
</evidence>
<name>D5UI37_CELFN</name>
<keyword evidence="1" id="KW-0732">Signal</keyword>
<dbReference type="AlphaFoldDB" id="D5UI37"/>
<keyword evidence="3" id="KW-1185">Reference proteome</keyword>
<proteinExistence type="predicted"/>
<reference evidence="2 3" key="1">
    <citation type="journal article" date="2010" name="Stand. Genomic Sci.">
        <title>Complete genome sequence of Cellulomonas flavigena type strain (134).</title>
        <authorList>
            <person name="Abt B."/>
            <person name="Foster B."/>
            <person name="Lapidus A."/>
            <person name="Clum A."/>
            <person name="Sun H."/>
            <person name="Pukall R."/>
            <person name="Lucas S."/>
            <person name="Glavina Del Rio T."/>
            <person name="Nolan M."/>
            <person name="Tice H."/>
            <person name="Cheng J.F."/>
            <person name="Pitluck S."/>
            <person name="Liolios K."/>
            <person name="Ivanova N."/>
            <person name="Mavromatis K."/>
            <person name="Ovchinnikova G."/>
            <person name="Pati A."/>
            <person name="Goodwin L."/>
            <person name="Chen A."/>
            <person name="Palaniappan K."/>
            <person name="Land M."/>
            <person name="Hauser L."/>
            <person name="Chang Y.J."/>
            <person name="Jeffries C.D."/>
            <person name="Rohde M."/>
            <person name="Goker M."/>
            <person name="Woyke T."/>
            <person name="Bristow J."/>
            <person name="Eisen J.A."/>
            <person name="Markowitz V."/>
            <person name="Hugenholtz P."/>
            <person name="Kyrpides N.C."/>
            <person name="Klenk H.P."/>
        </authorList>
    </citation>
    <scope>NUCLEOTIDE SEQUENCE [LARGE SCALE GENOMIC DNA]</scope>
    <source>
        <strain evidence="3">ATCC 482 / DSM 20109 / BCRC 11376 / JCM 18109 / NBRC 3775 / NCIMB 8073 / NRS 134</strain>
    </source>
</reference>
<sequence length="330" mass="36086">MRRTPALPSLAAATVVALALAGCTGGTSSASAEDGGPMTAFYEKLGGSFEDEDYERQQREMEEIIAACMAEQGFEYTPAEPVSMEEPEGLPEWDSKEYAEQYGYGATTSDEIYGGGEEYVDPNADYLATMSESEQTAFYEALYGTPPEVDPEADPEAEIEYNWEENGCSGKASHEVYEQQGGIWEDPEFTALSDEMSTEWEAVLDDPKVSAAQDKWVECIADAGFDFSSPDEPQQAIYDELNALYEAAAPDAEGDVEGEVDPEASFEPDPAAMAELKEKELELAAADYACKESSGFTKAQNDAYAAIEQQMWDKYGERLEAIAAKYESEK</sequence>
<dbReference type="PROSITE" id="PS51257">
    <property type="entry name" value="PROKAR_LIPOPROTEIN"/>
    <property type="match status" value="1"/>
</dbReference>
<accession>D5UI37</accession>
<feature type="signal peptide" evidence="1">
    <location>
        <begin position="1"/>
        <end position="32"/>
    </location>
</feature>
<protein>
    <submittedName>
        <fullName evidence="2">Uncharacterized protein</fullName>
    </submittedName>
</protein>
<dbReference type="EMBL" id="CP001964">
    <property type="protein sequence ID" value="ADG75382.1"/>
    <property type="molecule type" value="Genomic_DNA"/>
</dbReference>
<dbReference type="KEGG" id="cfl:Cfla_2494"/>
<dbReference type="HOGENOM" id="CLU_846388_0_0_11"/>